<evidence type="ECO:0000313" key="9">
    <source>
        <dbReference type="EMBL" id="KFI19061.1"/>
    </source>
</evidence>
<evidence type="ECO:0000256" key="2">
    <source>
        <dbReference type="ARBA" id="ARBA00022840"/>
    </source>
</evidence>
<dbReference type="SUPFAM" id="SSF52172">
    <property type="entry name" value="CheY-like"/>
    <property type="match status" value="1"/>
</dbReference>
<dbReference type="InterPro" id="IPR058031">
    <property type="entry name" value="AAA_lid_NorR"/>
</dbReference>
<dbReference type="InterPro" id="IPR014264">
    <property type="entry name" value="PEP-CTERM_resp_reg"/>
</dbReference>
<feature type="domain" description="Response regulatory" evidence="8">
    <location>
        <begin position="6"/>
        <end position="123"/>
    </location>
</feature>
<dbReference type="InterPro" id="IPR001789">
    <property type="entry name" value="Sig_transdc_resp-reg_receiver"/>
</dbReference>
<dbReference type="InterPro" id="IPR009057">
    <property type="entry name" value="Homeodomain-like_sf"/>
</dbReference>
<keyword evidence="5" id="KW-0804">Transcription</keyword>
<gene>
    <name evidence="9" type="ORF">IB75_10650</name>
</gene>
<dbReference type="Gene3D" id="1.10.8.60">
    <property type="match status" value="1"/>
</dbReference>
<reference evidence="9 10" key="1">
    <citation type="submission" date="2014-07" db="EMBL/GenBank/DDBJ databases">
        <title>Comparative analysis of Nitrosococcus oceani genome inventories of strains from Pacific and Atlantic gyres.</title>
        <authorList>
            <person name="Lim C.K."/>
            <person name="Wang L."/>
            <person name="Sayavedra-Soto L.A."/>
            <person name="Klotz M.G."/>
        </authorList>
    </citation>
    <scope>NUCLEOTIDE SEQUENCE [LARGE SCALE GENOMIC DNA]</scope>
    <source>
        <strain evidence="9 10">C-27</strain>
    </source>
</reference>
<dbReference type="FunFam" id="3.40.50.300:FF:000006">
    <property type="entry name" value="DNA-binding transcriptional regulator NtrC"/>
    <property type="match status" value="1"/>
</dbReference>
<dbReference type="PRINTS" id="PR01590">
    <property type="entry name" value="HTHFIS"/>
</dbReference>
<keyword evidence="6" id="KW-0597">Phosphoprotein</keyword>
<name>A0A0E2Z1F6_9GAMM</name>
<accession>A0A0E2Z1F6</accession>
<dbReference type="CDD" id="cd00009">
    <property type="entry name" value="AAA"/>
    <property type="match status" value="1"/>
</dbReference>
<dbReference type="PROSITE" id="PS00688">
    <property type="entry name" value="SIGMA54_INTERACT_3"/>
    <property type="match status" value="1"/>
</dbReference>
<dbReference type="InterPro" id="IPR025944">
    <property type="entry name" value="Sigma_54_int_dom_CS"/>
</dbReference>
<dbReference type="SUPFAM" id="SSF46689">
    <property type="entry name" value="Homeodomain-like"/>
    <property type="match status" value="1"/>
</dbReference>
<dbReference type="Pfam" id="PF00072">
    <property type="entry name" value="Response_reg"/>
    <property type="match status" value="1"/>
</dbReference>
<dbReference type="Gene3D" id="3.40.50.2300">
    <property type="match status" value="1"/>
</dbReference>
<feature type="domain" description="Sigma-54 factor interaction" evidence="7">
    <location>
        <begin position="146"/>
        <end position="375"/>
    </location>
</feature>
<dbReference type="NCBIfam" id="TIGR02915">
    <property type="entry name" value="PEP_resp_reg"/>
    <property type="match status" value="1"/>
</dbReference>
<dbReference type="InterPro" id="IPR002197">
    <property type="entry name" value="HTH_Fis"/>
</dbReference>
<dbReference type="GO" id="GO:0000160">
    <property type="term" value="P:phosphorelay signal transduction system"/>
    <property type="evidence" value="ECO:0007669"/>
    <property type="project" value="InterPro"/>
</dbReference>
<dbReference type="EMBL" id="JPGN01000063">
    <property type="protein sequence ID" value="KFI19061.1"/>
    <property type="molecule type" value="Genomic_DNA"/>
</dbReference>
<feature type="modified residue" description="4-aspartylphosphate" evidence="6">
    <location>
        <position position="53"/>
    </location>
</feature>
<evidence type="ECO:0000313" key="10">
    <source>
        <dbReference type="Proteomes" id="UP000028839"/>
    </source>
</evidence>
<dbReference type="Pfam" id="PF25601">
    <property type="entry name" value="AAA_lid_14"/>
    <property type="match status" value="1"/>
</dbReference>
<dbReference type="SMART" id="SM00382">
    <property type="entry name" value="AAA"/>
    <property type="match status" value="1"/>
</dbReference>
<dbReference type="Gene3D" id="3.40.50.300">
    <property type="entry name" value="P-loop containing nucleotide triphosphate hydrolases"/>
    <property type="match status" value="1"/>
</dbReference>
<sequence>MSSKKNLLIVEDDLGLQGQLRWAFCGYEIAVAKDRQEAVALVRRHEPPVVTLDLGLPPNPGGVSEGMASLQEILALAPYTKIIVITGNDSQEHAVQAVGAGAYDFYSKPIDPDILKLTIDRAYRLYELEMENRRLRRAGHSSLEGVIAVSPGMKKICRTIEKIAPADVTAFILGESGTGKEVIARALHQLSYRREQTFVAINCAAIPENLLESELFGHEKGAFTGAVRQTRGKIEYAHEGTLFLDEIGDLPRGLQAKLLRFLQERVIERVGGREEIPVDVRVICATNQDLKELIAQNQFREDLYYRIAEVTVTLPPLRERPGDAVVIGRALLEHFSRTQGKAVRGFTDDAIRAIETHTWPGNVRELENCIKRAVIMVEGNRIASEDLDLPASASPEQQSLSLNLRQIREHTEREALTRAITLVNGNLSRAAELLGVTRPTLYALLDKYEMRG</sequence>
<comment type="caution">
    <text evidence="9">The sequence shown here is derived from an EMBL/GenBank/DDBJ whole genome shotgun (WGS) entry which is preliminary data.</text>
</comment>
<dbReference type="HOGENOM" id="CLU_000445_0_6_6"/>
<dbReference type="Proteomes" id="UP000028839">
    <property type="component" value="Unassembled WGS sequence"/>
</dbReference>
<protein>
    <submittedName>
        <fullName evidence="9">Fis family transcriptional regulator</fullName>
    </submittedName>
</protein>
<dbReference type="InterPro" id="IPR002078">
    <property type="entry name" value="Sigma_54_int"/>
</dbReference>
<evidence type="ECO:0000256" key="5">
    <source>
        <dbReference type="ARBA" id="ARBA00023163"/>
    </source>
</evidence>
<dbReference type="SMART" id="SM00448">
    <property type="entry name" value="REC"/>
    <property type="match status" value="1"/>
</dbReference>
<dbReference type="InterPro" id="IPR011006">
    <property type="entry name" value="CheY-like_superfamily"/>
</dbReference>
<proteinExistence type="predicted"/>
<organism evidence="9 10">
    <name type="scientific">Nitrosococcus oceani C-27</name>
    <dbReference type="NCBI Taxonomy" id="314279"/>
    <lineage>
        <taxon>Bacteria</taxon>
        <taxon>Pseudomonadati</taxon>
        <taxon>Pseudomonadota</taxon>
        <taxon>Gammaproteobacteria</taxon>
        <taxon>Chromatiales</taxon>
        <taxon>Chromatiaceae</taxon>
        <taxon>Nitrosococcus</taxon>
    </lineage>
</organism>
<dbReference type="GO" id="GO:0005524">
    <property type="term" value="F:ATP binding"/>
    <property type="evidence" value="ECO:0007669"/>
    <property type="project" value="UniProtKB-KW"/>
</dbReference>
<dbReference type="InterPro" id="IPR027417">
    <property type="entry name" value="P-loop_NTPase"/>
</dbReference>
<dbReference type="GO" id="GO:0043565">
    <property type="term" value="F:sequence-specific DNA binding"/>
    <property type="evidence" value="ECO:0007669"/>
    <property type="project" value="InterPro"/>
</dbReference>
<keyword evidence="4" id="KW-0238">DNA-binding</keyword>
<dbReference type="GO" id="GO:0006355">
    <property type="term" value="P:regulation of DNA-templated transcription"/>
    <property type="evidence" value="ECO:0007669"/>
    <property type="project" value="InterPro"/>
</dbReference>
<keyword evidence="2" id="KW-0067">ATP-binding</keyword>
<dbReference type="PANTHER" id="PTHR32071">
    <property type="entry name" value="TRANSCRIPTIONAL REGULATORY PROTEIN"/>
    <property type="match status" value="1"/>
</dbReference>
<evidence type="ECO:0000259" key="8">
    <source>
        <dbReference type="PROSITE" id="PS50110"/>
    </source>
</evidence>
<keyword evidence="3" id="KW-0805">Transcription regulation</keyword>
<dbReference type="Pfam" id="PF00158">
    <property type="entry name" value="Sigma54_activat"/>
    <property type="match status" value="1"/>
</dbReference>
<dbReference type="Gene3D" id="1.10.10.60">
    <property type="entry name" value="Homeodomain-like"/>
    <property type="match status" value="1"/>
</dbReference>
<evidence type="ECO:0000256" key="1">
    <source>
        <dbReference type="ARBA" id="ARBA00022741"/>
    </source>
</evidence>
<dbReference type="InterPro" id="IPR003593">
    <property type="entry name" value="AAA+_ATPase"/>
</dbReference>
<keyword evidence="1" id="KW-0547">Nucleotide-binding</keyword>
<dbReference type="SUPFAM" id="SSF52540">
    <property type="entry name" value="P-loop containing nucleoside triphosphate hydrolases"/>
    <property type="match status" value="1"/>
</dbReference>
<evidence type="ECO:0000259" key="7">
    <source>
        <dbReference type="PROSITE" id="PS50045"/>
    </source>
</evidence>
<dbReference type="AlphaFoldDB" id="A0A0E2Z1F6"/>
<evidence type="ECO:0000256" key="4">
    <source>
        <dbReference type="ARBA" id="ARBA00023125"/>
    </source>
</evidence>
<evidence type="ECO:0000256" key="3">
    <source>
        <dbReference type="ARBA" id="ARBA00023015"/>
    </source>
</evidence>
<dbReference type="PROSITE" id="PS00676">
    <property type="entry name" value="SIGMA54_INTERACT_2"/>
    <property type="match status" value="1"/>
</dbReference>
<dbReference type="Pfam" id="PF02954">
    <property type="entry name" value="HTH_8"/>
    <property type="match status" value="1"/>
</dbReference>
<dbReference type="PROSITE" id="PS50045">
    <property type="entry name" value="SIGMA54_INTERACT_4"/>
    <property type="match status" value="1"/>
</dbReference>
<dbReference type="PROSITE" id="PS50110">
    <property type="entry name" value="RESPONSE_REGULATORY"/>
    <property type="match status" value="1"/>
</dbReference>
<evidence type="ECO:0000256" key="6">
    <source>
        <dbReference type="PROSITE-ProRule" id="PRU00169"/>
    </source>
</evidence>
<dbReference type="InterPro" id="IPR025943">
    <property type="entry name" value="Sigma_54_int_dom_ATP-bd_2"/>
</dbReference>
<dbReference type="PANTHER" id="PTHR32071:SF113">
    <property type="entry name" value="ALGINATE BIOSYNTHESIS TRANSCRIPTIONAL REGULATORY PROTEIN ALGB"/>
    <property type="match status" value="1"/>
</dbReference>
<dbReference type="OrthoDB" id="9804019at2"/>